<evidence type="ECO:0000256" key="3">
    <source>
        <dbReference type="ARBA" id="ARBA00022989"/>
    </source>
</evidence>
<evidence type="ECO:0000313" key="7">
    <source>
        <dbReference type="Proteomes" id="UP000480684"/>
    </source>
</evidence>
<evidence type="ECO:0008006" key="8">
    <source>
        <dbReference type="Google" id="ProtNLM"/>
    </source>
</evidence>
<evidence type="ECO:0000256" key="5">
    <source>
        <dbReference type="SAM" id="Phobius"/>
    </source>
</evidence>
<dbReference type="InterPro" id="IPR045863">
    <property type="entry name" value="CorA_TM1_TM2"/>
</dbReference>
<comment type="subcellular location">
    <subcellularLocation>
        <location evidence="1">Membrane</location>
        <topology evidence="1">Multi-pass membrane protein</topology>
    </subcellularLocation>
</comment>
<name>A0A7C9QV90_9PROT</name>
<keyword evidence="4 5" id="KW-0472">Membrane</keyword>
<evidence type="ECO:0000256" key="4">
    <source>
        <dbReference type="ARBA" id="ARBA00023136"/>
    </source>
</evidence>
<dbReference type="GO" id="GO:0016020">
    <property type="term" value="C:membrane"/>
    <property type="evidence" value="ECO:0007669"/>
    <property type="project" value="UniProtKB-SubCell"/>
</dbReference>
<dbReference type="SUPFAM" id="SSF144083">
    <property type="entry name" value="Magnesium transport protein CorA, transmembrane region"/>
    <property type="match status" value="1"/>
</dbReference>
<proteinExistence type="predicted"/>
<dbReference type="AlphaFoldDB" id="A0A7C9QV90"/>
<organism evidence="6 7">
    <name type="scientific">Magnetospirillum aberrantis SpK</name>
    <dbReference type="NCBI Taxonomy" id="908842"/>
    <lineage>
        <taxon>Bacteria</taxon>
        <taxon>Pseudomonadati</taxon>
        <taxon>Pseudomonadota</taxon>
        <taxon>Alphaproteobacteria</taxon>
        <taxon>Rhodospirillales</taxon>
        <taxon>Rhodospirillaceae</taxon>
        <taxon>Magnetospirillum</taxon>
    </lineage>
</organism>
<feature type="transmembrane region" description="Helical" evidence="5">
    <location>
        <begin position="451"/>
        <end position="472"/>
    </location>
</feature>
<dbReference type="Proteomes" id="UP000480684">
    <property type="component" value="Unassembled WGS sequence"/>
</dbReference>
<dbReference type="RefSeq" id="WP_163681039.1">
    <property type="nucleotide sequence ID" value="NZ_JAAIYP010000039.1"/>
</dbReference>
<keyword evidence="2 5" id="KW-0812">Transmembrane</keyword>
<reference evidence="6 7" key="1">
    <citation type="submission" date="2020-02" db="EMBL/GenBank/DDBJ databases">
        <authorList>
            <person name="Dziuba M."/>
            <person name="Kuznetsov B."/>
            <person name="Mardanov A."/>
            <person name="Ravin N."/>
            <person name="Grouzdev D."/>
        </authorList>
    </citation>
    <scope>NUCLEOTIDE SEQUENCE [LARGE SCALE GENOMIC DNA]</scope>
    <source>
        <strain evidence="6 7">SpK</strain>
    </source>
</reference>
<dbReference type="EMBL" id="JAAIYP010000039">
    <property type="protein sequence ID" value="NFV81257.1"/>
    <property type="molecule type" value="Genomic_DNA"/>
</dbReference>
<dbReference type="Gene3D" id="1.20.58.340">
    <property type="entry name" value="Magnesium transport protein CorA, transmembrane region"/>
    <property type="match status" value="1"/>
</dbReference>
<evidence type="ECO:0000256" key="2">
    <source>
        <dbReference type="ARBA" id="ARBA00022692"/>
    </source>
</evidence>
<keyword evidence="7" id="KW-1185">Reference proteome</keyword>
<sequence>MPQPTEPVVVRHFRHILLWPLQLMPAADGRQVLRHWERLGDTDSPWVPVEDEFGAADGLRPRHYGEFVTFLPAVQRFLYGEGRGDDASVRVFRRGDVARVRLGLKQGAAPIELTVAHIDLYFFHDIDVVILTAEVFADDLDLAVVQEILFRFGRSYPASWDEDGSGSHCPASVEWLDAAGMVLTQADYTDRSRYLDFVGQERAAAISADWEYLLAPLVHHAGKRAGALRFRQLEYDRMPVMSFLAVDDPGRLSRGDFVRLALATRSGPSDRLPFSATSLRRFEHEFCYDRYWNTGDPEVANTRLLCSGHAFVMVGEVGRRFVTDSESGLLAQFRHQYFLVGLIAHFHKAALLMFGDRLGGAVSRLDIRDADSVKAFKRTIRTTFETFLRFTHRCWFHEVSIQAPAKALFGLWRGHLGTDPLYDTLRREVQDMAQYLDSDGLRRQANTVVRLTVVTTFGLIATVTTGFLGMNLLAAADDPLPERVVWFLLAFAGTTLLTLYTLMISKRLSDMLEMLSDERLPLRLKLAVFARAWKFGFSRPAKEVSGVKGREL</sequence>
<gene>
    <name evidence="6" type="ORF">G4223_14155</name>
</gene>
<keyword evidence="3 5" id="KW-1133">Transmembrane helix</keyword>
<protein>
    <recommendedName>
        <fullName evidence="8">CorA-like Mg2+ transporter protein</fullName>
    </recommendedName>
</protein>
<comment type="caution">
    <text evidence="6">The sequence shown here is derived from an EMBL/GenBank/DDBJ whole genome shotgun (WGS) entry which is preliminary data.</text>
</comment>
<evidence type="ECO:0000256" key="1">
    <source>
        <dbReference type="ARBA" id="ARBA00004141"/>
    </source>
</evidence>
<feature type="transmembrane region" description="Helical" evidence="5">
    <location>
        <begin position="484"/>
        <end position="504"/>
    </location>
</feature>
<evidence type="ECO:0000313" key="6">
    <source>
        <dbReference type="EMBL" id="NFV81257.1"/>
    </source>
</evidence>
<accession>A0A7C9QV90</accession>